<evidence type="ECO:0000313" key="1">
    <source>
        <dbReference type="EMBL" id="ORX57022.1"/>
    </source>
</evidence>
<dbReference type="OrthoDB" id="3257538at2759"/>
<dbReference type="PANTHER" id="PTHR28152:SF1">
    <property type="entry name" value="HYDROXYACYL-THIOESTER DEHYDRATASE TYPE 2, MITOCHONDRIAL"/>
    <property type="match status" value="1"/>
</dbReference>
<protein>
    <recommendedName>
        <fullName evidence="3">N-terminal of MaoC-like dehydratase domain-containing protein</fullName>
    </recommendedName>
</protein>
<sequence>MIDEWEAATKKKSVVCHDTITASPVNLMANTLDEPSVDYKDGHLPANGTILPATWHHLFFPPRARERHLAADGYETDFFPPAPFSQRMWAGASLTFSADQPPLVVGDDVVMVSSLDHCDFRPASRLGDAVFVYINKDIYRKHDDPATSPWVMREQRCLVYSENGANIAVPKPLKANRTPEFSLQVDATPIQLFRYSALTFNAHRIHYDQHYCIHQEHHPDCLVHGPLSSTWMITLLRSHLAEKIALDRHIRNFQYRCLAPLYMNMPFTVCGRQTSPEDFELWVTNHNNHLAVKGTATVTSP</sequence>
<name>A0A1X2GMC6_9FUNG</name>
<dbReference type="Proteomes" id="UP000242146">
    <property type="component" value="Unassembled WGS sequence"/>
</dbReference>
<dbReference type="AlphaFoldDB" id="A0A1X2GMC6"/>
<dbReference type="InterPro" id="IPR029069">
    <property type="entry name" value="HotDog_dom_sf"/>
</dbReference>
<accession>A0A1X2GMC6</accession>
<dbReference type="SUPFAM" id="SSF54637">
    <property type="entry name" value="Thioesterase/thiol ester dehydrase-isomerase"/>
    <property type="match status" value="1"/>
</dbReference>
<reference evidence="1 2" key="1">
    <citation type="submission" date="2016-07" db="EMBL/GenBank/DDBJ databases">
        <title>Pervasive Adenine N6-methylation of Active Genes in Fungi.</title>
        <authorList>
            <consortium name="DOE Joint Genome Institute"/>
            <person name="Mondo S.J."/>
            <person name="Dannebaum R.O."/>
            <person name="Kuo R.C."/>
            <person name="Labutti K."/>
            <person name="Haridas S."/>
            <person name="Kuo A."/>
            <person name="Salamov A."/>
            <person name="Ahrendt S.R."/>
            <person name="Lipzen A."/>
            <person name="Sullivan W."/>
            <person name="Andreopoulos W.B."/>
            <person name="Clum A."/>
            <person name="Lindquist E."/>
            <person name="Daum C."/>
            <person name="Ramamoorthy G.K."/>
            <person name="Gryganskyi A."/>
            <person name="Culley D."/>
            <person name="Magnuson J.K."/>
            <person name="James T.Y."/>
            <person name="O'Malley M.A."/>
            <person name="Stajich J.E."/>
            <person name="Spatafora J.W."/>
            <person name="Visel A."/>
            <person name="Grigoriev I.V."/>
        </authorList>
    </citation>
    <scope>NUCLEOTIDE SEQUENCE [LARGE SCALE GENOMIC DNA]</scope>
    <source>
        <strain evidence="1 2">NRRL 3301</strain>
    </source>
</reference>
<evidence type="ECO:0000313" key="2">
    <source>
        <dbReference type="Proteomes" id="UP000242146"/>
    </source>
</evidence>
<dbReference type="EMBL" id="MCGT01000009">
    <property type="protein sequence ID" value="ORX57022.1"/>
    <property type="molecule type" value="Genomic_DNA"/>
</dbReference>
<dbReference type="Gene3D" id="3.10.129.10">
    <property type="entry name" value="Hotdog Thioesterase"/>
    <property type="match status" value="1"/>
</dbReference>
<keyword evidence="2" id="KW-1185">Reference proteome</keyword>
<gene>
    <name evidence="1" type="ORF">DM01DRAFT_1334574</name>
</gene>
<dbReference type="PANTHER" id="PTHR28152">
    <property type="entry name" value="HYDROXYACYL-THIOESTER DEHYDRATASE TYPE 2, MITOCHONDRIAL"/>
    <property type="match status" value="1"/>
</dbReference>
<dbReference type="GO" id="GO:0019171">
    <property type="term" value="F:(3R)-hydroxyacyl-[acyl-carrier-protein] dehydratase activity"/>
    <property type="evidence" value="ECO:0007669"/>
    <property type="project" value="TreeGrafter"/>
</dbReference>
<dbReference type="STRING" id="101127.A0A1X2GMC6"/>
<dbReference type="GO" id="GO:0005739">
    <property type="term" value="C:mitochondrion"/>
    <property type="evidence" value="ECO:0007669"/>
    <property type="project" value="TreeGrafter"/>
</dbReference>
<comment type="caution">
    <text evidence="1">The sequence shown here is derived from an EMBL/GenBank/DDBJ whole genome shotgun (WGS) entry which is preliminary data.</text>
</comment>
<dbReference type="InterPro" id="IPR052741">
    <property type="entry name" value="Mitochondrial_HTD2"/>
</dbReference>
<organism evidence="1 2">
    <name type="scientific">Hesseltinella vesiculosa</name>
    <dbReference type="NCBI Taxonomy" id="101127"/>
    <lineage>
        <taxon>Eukaryota</taxon>
        <taxon>Fungi</taxon>
        <taxon>Fungi incertae sedis</taxon>
        <taxon>Mucoromycota</taxon>
        <taxon>Mucoromycotina</taxon>
        <taxon>Mucoromycetes</taxon>
        <taxon>Mucorales</taxon>
        <taxon>Cunninghamellaceae</taxon>
        <taxon>Hesseltinella</taxon>
    </lineage>
</organism>
<proteinExistence type="predicted"/>
<evidence type="ECO:0008006" key="3">
    <source>
        <dbReference type="Google" id="ProtNLM"/>
    </source>
</evidence>